<evidence type="ECO:0000256" key="4">
    <source>
        <dbReference type="ARBA" id="ARBA00022801"/>
    </source>
</evidence>
<evidence type="ECO:0000256" key="2">
    <source>
        <dbReference type="ARBA" id="ARBA00022723"/>
    </source>
</evidence>
<evidence type="ECO:0000256" key="8">
    <source>
        <dbReference type="ARBA" id="ARBA00023211"/>
    </source>
</evidence>
<sequence length="117" mass="13244">MDPHLGFVHSSTRNKPALALDLMEQFRPLLADSTVVAAINNGELTSNSFHQGLGDHRLTDDGRRAITAAHERRVSQEFKHPVFGYKVSWRRAIEVQARMLLGYLDGSQERYVGVRTR</sequence>
<name>A0A3P1WXI9_9ACTN</name>
<dbReference type="PANTHER" id="PTHR34353">
    <property type="entry name" value="CRISPR-ASSOCIATED ENDONUCLEASE CAS1 1"/>
    <property type="match status" value="1"/>
</dbReference>
<evidence type="ECO:0000256" key="6">
    <source>
        <dbReference type="ARBA" id="ARBA00023118"/>
    </source>
</evidence>
<keyword evidence="4" id="KW-0378">Hydrolase</keyword>
<dbReference type="GO" id="GO:0051607">
    <property type="term" value="P:defense response to virus"/>
    <property type="evidence" value="ECO:0007669"/>
    <property type="project" value="UniProtKB-KW"/>
</dbReference>
<proteinExistence type="predicted"/>
<evidence type="ECO:0000256" key="5">
    <source>
        <dbReference type="ARBA" id="ARBA00022842"/>
    </source>
</evidence>
<gene>
    <name evidence="10" type="primary">cas1</name>
    <name evidence="10" type="ORF">EII35_03280</name>
</gene>
<organism evidence="10 11">
    <name type="scientific">Arachnia propionica</name>
    <dbReference type="NCBI Taxonomy" id="1750"/>
    <lineage>
        <taxon>Bacteria</taxon>
        <taxon>Bacillati</taxon>
        <taxon>Actinomycetota</taxon>
        <taxon>Actinomycetes</taxon>
        <taxon>Propionibacteriales</taxon>
        <taxon>Propionibacteriaceae</taxon>
        <taxon>Arachnia</taxon>
    </lineage>
</organism>
<evidence type="ECO:0000313" key="11">
    <source>
        <dbReference type="Proteomes" id="UP000280935"/>
    </source>
</evidence>
<keyword evidence="5" id="KW-0460">Magnesium</keyword>
<dbReference type="NCBIfam" id="TIGR00287">
    <property type="entry name" value="cas1"/>
    <property type="match status" value="1"/>
</dbReference>
<dbReference type="Proteomes" id="UP000280935">
    <property type="component" value="Unassembled WGS sequence"/>
</dbReference>
<keyword evidence="6" id="KW-0051">Antiviral defense</keyword>
<evidence type="ECO:0000256" key="7">
    <source>
        <dbReference type="ARBA" id="ARBA00023125"/>
    </source>
</evidence>
<keyword evidence="7" id="KW-0238">DNA-binding</keyword>
<evidence type="ECO:0000256" key="1">
    <source>
        <dbReference type="ARBA" id="ARBA00022722"/>
    </source>
</evidence>
<dbReference type="AlphaFoldDB" id="A0A3P1WXI9"/>
<reference evidence="10 11" key="1">
    <citation type="submission" date="2018-11" db="EMBL/GenBank/DDBJ databases">
        <title>Genomes From Bacteria Associated with the Canine Oral Cavity: a Test Case for Automated Genome-Based Taxonomic Assignment.</title>
        <authorList>
            <person name="Coil D.A."/>
            <person name="Jospin G."/>
            <person name="Darling A.E."/>
            <person name="Wallis C."/>
            <person name="Davis I.J."/>
            <person name="Harris S."/>
            <person name="Eisen J.A."/>
            <person name="Holcombe L.J."/>
            <person name="O'Flynn C."/>
        </authorList>
    </citation>
    <scope>NUCLEOTIDE SEQUENCE [LARGE SCALE GENOMIC DNA]</scope>
    <source>
        <strain evidence="10 11">OH2822_COT-296</strain>
    </source>
</reference>
<keyword evidence="1" id="KW-0540">Nuclease</keyword>
<dbReference type="EMBL" id="RQYT01000004">
    <property type="protein sequence ID" value="RRD50766.1"/>
    <property type="molecule type" value="Genomic_DNA"/>
</dbReference>
<evidence type="ECO:0000256" key="3">
    <source>
        <dbReference type="ARBA" id="ARBA00022759"/>
    </source>
</evidence>
<keyword evidence="2" id="KW-0479">Metal-binding</keyword>
<keyword evidence="3 10" id="KW-0255">Endonuclease</keyword>
<protein>
    <submittedName>
        <fullName evidence="10">CRISPR-associated endonuclease Cas1</fullName>
    </submittedName>
</protein>
<dbReference type="InterPro" id="IPR002729">
    <property type="entry name" value="CRISPR-assoc_Cas1"/>
</dbReference>
<evidence type="ECO:0000313" key="10">
    <source>
        <dbReference type="EMBL" id="RRD50766.1"/>
    </source>
</evidence>
<evidence type="ECO:0000256" key="9">
    <source>
        <dbReference type="ARBA" id="ARBA00038592"/>
    </source>
</evidence>
<dbReference type="GO" id="GO:0003677">
    <property type="term" value="F:DNA binding"/>
    <property type="evidence" value="ECO:0007669"/>
    <property type="project" value="UniProtKB-KW"/>
</dbReference>
<dbReference type="GO" id="GO:0046872">
    <property type="term" value="F:metal ion binding"/>
    <property type="evidence" value="ECO:0007669"/>
    <property type="project" value="UniProtKB-KW"/>
</dbReference>
<accession>A0A3P1WXI9</accession>
<dbReference type="InterPro" id="IPR042206">
    <property type="entry name" value="CRISPR-assoc_Cas1_C"/>
</dbReference>
<dbReference type="Gene3D" id="1.20.120.920">
    <property type="entry name" value="CRISPR-associated endonuclease Cas1, C-terminal domain"/>
    <property type="match status" value="1"/>
</dbReference>
<dbReference type="GO" id="GO:0016787">
    <property type="term" value="F:hydrolase activity"/>
    <property type="evidence" value="ECO:0007669"/>
    <property type="project" value="UniProtKB-KW"/>
</dbReference>
<dbReference type="InterPro" id="IPR050646">
    <property type="entry name" value="Cas1"/>
</dbReference>
<dbReference type="GO" id="GO:0004519">
    <property type="term" value="F:endonuclease activity"/>
    <property type="evidence" value="ECO:0007669"/>
    <property type="project" value="UniProtKB-KW"/>
</dbReference>
<dbReference type="PANTHER" id="PTHR34353:SF2">
    <property type="entry name" value="CRISPR-ASSOCIATED ENDONUCLEASE CAS1 1"/>
    <property type="match status" value="1"/>
</dbReference>
<dbReference type="OrthoDB" id="1550386at2"/>
<keyword evidence="8" id="KW-0464">Manganese</keyword>
<comment type="caution">
    <text evidence="10">The sequence shown here is derived from an EMBL/GenBank/DDBJ whole genome shotgun (WGS) entry which is preliminary data.</text>
</comment>
<dbReference type="Pfam" id="PF01867">
    <property type="entry name" value="Cas_Cas1"/>
    <property type="match status" value="1"/>
</dbReference>
<dbReference type="CDD" id="cd09634">
    <property type="entry name" value="Cas1_I-II-III"/>
    <property type="match status" value="1"/>
</dbReference>
<comment type="subunit">
    <text evidence="9">Homodimer, forms a heterotetramer with a Cas2 homodimer.</text>
</comment>
<dbReference type="GO" id="GO:0043571">
    <property type="term" value="P:maintenance of CRISPR repeat elements"/>
    <property type="evidence" value="ECO:0007669"/>
    <property type="project" value="InterPro"/>
</dbReference>